<proteinExistence type="predicted"/>
<name>A0ABV5GNS7_9FLAO</name>
<reference evidence="1 2" key="1">
    <citation type="submission" date="2024-09" db="EMBL/GenBank/DDBJ databases">
        <authorList>
            <person name="Sun Q."/>
            <person name="Mori K."/>
        </authorList>
    </citation>
    <scope>NUCLEOTIDE SEQUENCE [LARGE SCALE GENOMIC DNA]</scope>
    <source>
        <strain evidence="1 2">CECT 7955</strain>
    </source>
</reference>
<evidence type="ECO:0000313" key="2">
    <source>
        <dbReference type="Proteomes" id="UP001589607"/>
    </source>
</evidence>
<protein>
    <recommendedName>
        <fullName evidence="3">Phage tail protein</fullName>
    </recommendedName>
</protein>
<organism evidence="1 2">
    <name type="scientific">Flavobacterium jumunjinense</name>
    <dbReference type="NCBI Taxonomy" id="998845"/>
    <lineage>
        <taxon>Bacteria</taxon>
        <taxon>Pseudomonadati</taxon>
        <taxon>Bacteroidota</taxon>
        <taxon>Flavobacteriia</taxon>
        <taxon>Flavobacteriales</taxon>
        <taxon>Flavobacteriaceae</taxon>
        <taxon>Flavobacterium</taxon>
    </lineage>
</organism>
<keyword evidence="2" id="KW-1185">Reference proteome</keyword>
<sequence>MAFGITAIKEIINNSKETLHIVKKENPDNDRLTIHSGHTSVHEIWIPWVGNQNEFDKKVLEITFEESNNKICIWQSGNTVRYSKGNFSDGGFAVAPMQKTDGNRKLTITETKVVVEEFNN</sequence>
<accession>A0ABV5GNS7</accession>
<comment type="caution">
    <text evidence="1">The sequence shown here is derived from an EMBL/GenBank/DDBJ whole genome shotgun (WGS) entry which is preliminary data.</text>
</comment>
<dbReference type="RefSeq" id="WP_236456583.1">
    <property type="nucleotide sequence ID" value="NZ_CBCSGE010000021.1"/>
</dbReference>
<dbReference type="Proteomes" id="UP001589607">
    <property type="component" value="Unassembled WGS sequence"/>
</dbReference>
<evidence type="ECO:0008006" key="3">
    <source>
        <dbReference type="Google" id="ProtNLM"/>
    </source>
</evidence>
<evidence type="ECO:0000313" key="1">
    <source>
        <dbReference type="EMBL" id="MFB9097050.1"/>
    </source>
</evidence>
<dbReference type="EMBL" id="JBHMEY010000033">
    <property type="protein sequence ID" value="MFB9097050.1"/>
    <property type="molecule type" value="Genomic_DNA"/>
</dbReference>
<gene>
    <name evidence="1" type="ORF">ACFFVF_11020</name>
</gene>